<evidence type="ECO:0000256" key="9">
    <source>
        <dbReference type="ARBA" id="ARBA00023065"/>
    </source>
</evidence>
<dbReference type="EMBL" id="JAQZCI010000001">
    <property type="protein sequence ID" value="MDD7960832.1"/>
    <property type="molecule type" value="Genomic_DNA"/>
</dbReference>
<evidence type="ECO:0000256" key="11">
    <source>
        <dbReference type="ARBA" id="ARBA00023303"/>
    </source>
</evidence>
<feature type="transmembrane region" description="Helical" evidence="13">
    <location>
        <begin position="126"/>
        <end position="147"/>
    </location>
</feature>
<keyword evidence="4" id="KW-0633">Potassium transport</keyword>
<accession>A0ABT5SDG3</accession>
<protein>
    <submittedName>
        <fullName evidence="14">TMEM175 family protein</fullName>
    </submittedName>
</protein>
<evidence type="ECO:0000256" key="13">
    <source>
        <dbReference type="SAM" id="Phobius"/>
    </source>
</evidence>
<evidence type="ECO:0000256" key="10">
    <source>
        <dbReference type="ARBA" id="ARBA00023136"/>
    </source>
</evidence>
<evidence type="ECO:0000256" key="2">
    <source>
        <dbReference type="ARBA" id="ARBA00006920"/>
    </source>
</evidence>
<evidence type="ECO:0000256" key="3">
    <source>
        <dbReference type="ARBA" id="ARBA00022448"/>
    </source>
</evidence>
<evidence type="ECO:0000313" key="15">
    <source>
        <dbReference type="Proteomes" id="UP001218170"/>
    </source>
</evidence>
<keyword evidence="5 13" id="KW-0812">Transmembrane</keyword>
<dbReference type="PANTHER" id="PTHR31462:SF5">
    <property type="entry name" value="ENDOSOMAL_LYSOSOMAL PROTON CHANNEL TMEM175"/>
    <property type="match status" value="1"/>
</dbReference>
<organism evidence="14 15">
    <name type="scientific">Microbacterium thalli</name>
    <dbReference type="NCBI Taxonomy" id="3027921"/>
    <lineage>
        <taxon>Bacteria</taxon>
        <taxon>Bacillati</taxon>
        <taxon>Actinomycetota</taxon>
        <taxon>Actinomycetes</taxon>
        <taxon>Micrococcales</taxon>
        <taxon>Microbacteriaceae</taxon>
        <taxon>Microbacterium</taxon>
    </lineage>
</organism>
<dbReference type="Proteomes" id="UP001218170">
    <property type="component" value="Unassembled WGS sequence"/>
</dbReference>
<evidence type="ECO:0000256" key="6">
    <source>
        <dbReference type="ARBA" id="ARBA00022826"/>
    </source>
</evidence>
<evidence type="ECO:0000256" key="5">
    <source>
        <dbReference type="ARBA" id="ARBA00022692"/>
    </source>
</evidence>
<gene>
    <name evidence="14" type="ORF">PUW80_00545</name>
</gene>
<keyword evidence="6" id="KW-0631">Potassium channel</keyword>
<sequence>MSEDAGTASAAPGLNAERTKAFVDAVVAIAMTLLILPLMDSVNDSAARNHTTAEWLIAERDQLQSFLISFVLIAMFWMLHHRLFVSVVRVSAALFWITVGWMLTIVWMPVVTALTGQVDDDPLQKAIYIGSLIATTGILLATRIHLLRRPELHSSARADLRVGMSIDVSIDVSMIVLFALALVIAIAVPAIGYLALFVMFLTGVVQRGVSRLLR</sequence>
<name>A0ABT5SDG3_9MICO</name>
<dbReference type="PANTHER" id="PTHR31462">
    <property type="entry name" value="ENDOSOMAL/LYSOSOMAL POTASSIUM CHANNEL TMEM175"/>
    <property type="match status" value="1"/>
</dbReference>
<dbReference type="InterPro" id="IPR010617">
    <property type="entry name" value="TMEM175-like"/>
</dbReference>
<keyword evidence="11" id="KW-0407">Ion channel</keyword>
<evidence type="ECO:0000256" key="8">
    <source>
        <dbReference type="ARBA" id="ARBA00022989"/>
    </source>
</evidence>
<comment type="subcellular location">
    <subcellularLocation>
        <location evidence="1">Membrane</location>
        <topology evidence="1">Multi-pass membrane protein</topology>
    </subcellularLocation>
</comment>
<keyword evidence="10 13" id="KW-0472">Membrane</keyword>
<keyword evidence="8 13" id="KW-1133">Transmembrane helix</keyword>
<feature type="transmembrane region" description="Helical" evidence="13">
    <location>
        <begin position="92"/>
        <end position="114"/>
    </location>
</feature>
<keyword evidence="3" id="KW-0813">Transport</keyword>
<proteinExistence type="inferred from homology"/>
<reference evidence="14 15" key="1">
    <citation type="submission" date="2023-02" db="EMBL/GenBank/DDBJ databases">
        <title>Study of novel species of the Microbacterium genus.</title>
        <authorList>
            <person name="Arroyo-Herrera I."/>
            <person name="Roman-Ponce B."/>
            <person name="Vasquez-Murrieta M.S."/>
        </authorList>
    </citation>
    <scope>NUCLEOTIDE SEQUENCE [LARGE SCALE GENOMIC DNA]</scope>
    <source>
        <strain evidence="14 15">NE1TT3</strain>
    </source>
</reference>
<dbReference type="Pfam" id="PF06736">
    <property type="entry name" value="TMEM175"/>
    <property type="match status" value="1"/>
</dbReference>
<comment type="similarity">
    <text evidence="2">Belongs to the TMEM175 family.</text>
</comment>
<keyword evidence="7" id="KW-0630">Potassium</keyword>
<feature type="transmembrane region" description="Helical" evidence="13">
    <location>
        <begin position="63"/>
        <end position="80"/>
    </location>
</feature>
<evidence type="ECO:0000256" key="1">
    <source>
        <dbReference type="ARBA" id="ARBA00004141"/>
    </source>
</evidence>
<keyword evidence="9" id="KW-0406">Ion transport</keyword>
<feature type="transmembrane region" description="Helical" evidence="13">
    <location>
        <begin position="168"/>
        <end position="188"/>
    </location>
</feature>
<keyword evidence="15" id="KW-1185">Reference proteome</keyword>
<evidence type="ECO:0000256" key="12">
    <source>
        <dbReference type="ARBA" id="ARBA00034430"/>
    </source>
</evidence>
<dbReference type="RefSeq" id="WP_274263595.1">
    <property type="nucleotide sequence ID" value="NZ_JAQZCI010000001.1"/>
</dbReference>
<comment type="caution">
    <text evidence="14">The sequence shown here is derived from an EMBL/GenBank/DDBJ whole genome shotgun (WGS) entry which is preliminary data.</text>
</comment>
<comment type="catalytic activity">
    <reaction evidence="12">
        <text>K(+)(in) = K(+)(out)</text>
        <dbReference type="Rhea" id="RHEA:29463"/>
        <dbReference type="ChEBI" id="CHEBI:29103"/>
    </reaction>
</comment>
<feature type="transmembrane region" description="Helical" evidence="13">
    <location>
        <begin position="21"/>
        <end position="39"/>
    </location>
</feature>
<evidence type="ECO:0000256" key="4">
    <source>
        <dbReference type="ARBA" id="ARBA00022538"/>
    </source>
</evidence>
<evidence type="ECO:0000313" key="14">
    <source>
        <dbReference type="EMBL" id="MDD7960832.1"/>
    </source>
</evidence>
<evidence type="ECO:0000256" key="7">
    <source>
        <dbReference type="ARBA" id="ARBA00022958"/>
    </source>
</evidence>